<evidence type="ECO:0000256" key="1">
    <source>
        <dbReference type="SAM" id="SignalP"/>
    </source>
</evidence>
<evidence type="ECO:0000313" key="3">
    <source>
        <dbReference type="Proteomes" id="UP000093186"/>
    </source>
</evidence>
<name>A0A1B9Y1A1_9FLAO</name>
<dbReference type="RefSeq" id="WP_068702111.1">
    <property type="nucleotide sequence ID" value="NZ_MAKX01000001.1"/>
</dbReference>
<evidence type="ECO:0000313" key="2">
    <source>
        <dbReference type="EMBL" id="OCK43595.1"/>
    </source>
</evidence>
<evidence type="ECO:0008006" key="4">
    <source>
        <dbReference type="Google" id="ProtNLM"/>
    </source>
</evidence>
<sequence>MKTFKSAIILFIVTLFLANCQNDEFVNNQKVEKTINYDDYLADIQVINGITNQTIYNFIYQKKQLNKGHEPSNQNTVFNTIFQSIEDGNLQVLNDLELSSYNEFTSFNHKEVGLLTIDDINLPAEAVSYFKELYKFQRNDDFNGIFSLLDQFKKEKENPNLLSLIGVFNVIESNKDAFFYQNRGDRSCNGNIKSLIKSTIKGAAIGAITGGLLGSWLGPVGTLAGVVGGAIKGAVYGGLAEVAYQAIECAIKESSLEEAPQDLIIEIDEKIKSLPSDITFDIIFNYNELIP</sequence>
<dbReference type="AlphaFoldDB" id="A0A1B9Y1A1"/>
<dbReference type="OrthoDB" id="9787902at2"/>
<reference evidence="2 3" key="1">
    <citation type="submission" date="2016-06" db="EMBL/GenBank/DDBJ databases">
        <title>Draft Genome Sequence of Tenacibaculum soleae UCD-KL19.</title>
        <authorList>
            <person name="Eisen J.A."/>
            <person name="Coil D.A."/>
            <person name="Lujan K.M."/>
        </authorList>
    </citation>
    <scope>NUCLEOTIDE SEQUENCE [LARGE SCALE GENOMIC DNA]</scope>
    <source>
        <strain evidence="2 3">UCD-KL19</strain>
    </source>
</reference>
<comment type="caution">
    <text evidence="2">The sequence shown here is derived from an EMBL/GenBank/DDBJ whole genome shotgun (WGS) entry which is preliminary data.</text>
</comment>
<feature type="chain" id="PRO_5008640073" description="Glycine zipper domain-containing protein" evidence="1">
    <location>
        <begin position="21"/>
        <end position="291"/>
    </location>
</feature>
<protein>
    <recommendedName>
        <fullName evidence="4">Glycine zipper domain-containing protein</fullName>
    </recommendedName>
</protein>
<dbReference type="EMBL" id="MAKX01000001">
    <property type="protein sequence ID" value="OCK43595.1"/>
    <property type="molecule type" value="Genomic_DNA"/>
</dbReference>
<feature type="signal peptide" evidence="1">
    <location>
        <begin position="1"/>
        <end position="20"/>
    </location>
</feature>
<dbReference type="Proteomes" id="UP000093186">
    <property type="component" value="Unassembled WGS sequence"/>
</dbReference>
<proteinExistence type="predicted"/>
<organism evidence="2 3">
    <name type="scientific">Tenacibaculum soleae</name>
    <dbReference type="NCBI Taxonomy" id="447689"/>
    <lineage>
        <taxon>Bacteria</taxon>
        <taxon>Pseudomonadati</taxon>
        <taxon>Bacteroidota</taxon>
        <taxon>Flavobacteriia</taxon>
        <taxon>Flavobacteriales</taxon>
        <taxon>Flavobacteriaceae</taxon>
        <taxon>Tenacibaculum</taxon>
    </lineage>
</organism>
<gene>
    <name evidence="2" type="ORF">BA195_02520</name>
</gene>
<keyword evidence="1" id="KW-0732">Signal</keyword>
<accession>A0A1B9Y1A1</accession>
<keyword evidence="3" id="KW-1185">Reference proteome</keyword>